<feature type="compositionally biased region" description="Polar residues" evidence="1">
    <location>
        <begin position="49"/>
        <end position="64"/>
    </location>
</feature>
<evidence type="ECO:0000313" key="2">
    <source>
        <dbReference type="EMBL" id="PHT90649.1"/>
    </source>
</evidence>
<protein>
    <submittedName>
        <fullName evidence="2">Uncharacterized protein</fullName>
    </submittedName>
</protein>
<feature type="compositionally biased region" description="Polar residues" evidence="1">
    <location>
        <begin position="176"/>
        <end position="192"/>
    </location>
</feature>
<dbReference type="EMBL" id="AYRZ02000002">
    <property type="protein sequence ID" value="PHT90649.1"/>
    <property type="molecule type" value="Genomic_DNA"/>
</dbReference>
<proteinExistence type="predicted"/>
<accession>A0A2G3A8S5</accession>
<organism evidence="2 3">
    <name type="scientific">Capsicum annuum</name>
    <name type="common">Capsicum pepper</name>
    <dbReference type="NCBI Taxonomy" id="4072"/>
    <lineage>
        <taxon>Eukaryota</taxon>
        <taxon>Viridiplantae</taxon>
        <taxon>Streptophyta</taxon>
        <taxon>Embryophyta</taxon>
        <taxon>Tracheophyta</taxon>
        <taxon>Spermatophyta</taxon>
        <taxon>Magnoliopsida</taxon>
        <taxon>eudicotyledons</taxon>
        <taxon>Gunneridae</taxon>
        <taxon>Pentapetalae</taxon>
        <taxon>asterids</taxon>
        <taxon>lamiids</taxon>
        <taxon>Solanales</taxon>
        <taxon>Solanaceae</taxon>
        <taxon>Solanoideae</taxon>
        <taxon>Capsiceae</taxon>
        <taxon>Capsicum</taxon>
    </lineage>
</organism>
<feature type="region of interest" description="Disordered" evidence="1">
    <location>
        <begin position="1"/>
        <end position="399"/>
    </location>
</feature>
<dbReference type="Gramene" id="PHT90649">
    <property type="protein sequence ID" value="PHT90649"/>
    <property type="gene ID" value="T459_05762"/>
</dbReference>
<evidence type="ECO:0000313" key="3">
    <source>
        <dbReference type="Proteomes" id="UP000222542"/>
    </source>
</evidence>
<feature type="compositionally biased region" description="Low complexity" evidence="1">
    <location>
        <begin position="209"/>
        <end position="232"/>
    </location>
</feature>
<name>A0A2G3A8S5_CAPAN</name>
<feature type="region of interest" description="Disordered" evidence="1">
    <location>
        <begin position="568"/>
        <end position="594"/>
    </location>
</feature>
<feature type="compositionally biased region" description="Polar residues" evidence="1">
    <location>
        <begin position="71"/>
        <end position="101"/>
    </location>
</feature>
<feature type="compositionally biased region" description="Basic and acidic residues" evidence="1">
    <location>
        <begin position="477"/>
        <end position="487"/>
    </location>
</feature>
<dbReference type="Proteomes" id="UP000222542">
    <property type="component" value="Unassembled WGS sequence"/>
</dbReference>
<reference evidence="2 3" key="2">
    <citation type="journal article" date="2017" name="Genome Biol.">
        <title>New reference genome sequences of hot pepper reveal the massive evolution of plant disease-resistance genes by retroduplication.</title>
        <authorList>
            <person name="Kim S."/>
            <person name="Park J."/>
            <person name="Yeom S.I."/>
            <person name="Kim Y.M."/>
            <person name="Seo E."/>
            <person name="Kim K.T."/>
            <person name="Kim M.S."/>
            <person name="Lee J.M."/>
            <person name="Cheong K."/>
            <person name="Shin H.S."/>
            <person name="Kim S.B."/>
            <person name="Han K."/>
            <person name="Lee J."/>
            <person name="Park M."/>
            <person name="Lee H.A."/>
            <person name="Lee H.Y."/>
            <person name="Lee Y."/>
            <person name="Oh S."/>
            <person name="Lee J.H."/>
            <person name="Choi E."/>
            <person name="Choi E."/>
            <person name="Lee S.E."/>
            <person name="Jeon J."/>
            <person name="Kim H."/>
            <person name="Choi G."/>
            <person name="Song H."/>
            <person name="Lee J."/>
            <person name="Lee S.C."/>
            <person name="Kwon J.K."/>
            <person name="Lee H.Y."/>
            <person name="Koo N."/>
            <person name="Hong Y."/>
            <person name="Kim R.W."/>
            <person name="Kang W.H."/>
            <person name="Huh J.H."/>
            <person name="Kang B.C."/>
            <person name="Yang T.J."/>
            <person name="Lee Y.H."/>
            <person name="Bennetzen J.L."/>
            <person name="Choi D."/>
        </authorList>
    </citation>
    <scope>NUCLEOTIDE SEQUENCE [LARGE SCALE GENOMIC DNA]</scope>
    <source>
        <strain evidence="3">cv. CM334</strain>
    </source>
</reference>
<feature type="compositionally biased region" description="Basic and acidic residues" evidence="1">
    <location>
        <begin position="350"/>
        <end position="360"/>
    </location>
</feature>
<dbReference type="OMA" id="GCRVGCN"/>
<keyword evidence="3" id="KW-1185">Reference proteome</keyword>
<comment type="caution">
    <text evidence="2">The sequence shown here is derived from an EMBL/GenBank/DDBJ whole genome shotgun (WGS) entry which is preliminary data.</text>
</comment>
<feature type="compositionally biased region" description="Low complexity" evidence="1">
    <location>
        <begin position="107"/>
        <end position="117"/>
    </location>
</feature>
<dbReference type="PANTHER" id="PTHR33472">
    <property type="entry name" value="OS01G0106600 PROTEIN"/>
    <property type="match status" value="1"/>
</dbReference>
<dbReference type="AlphaFoldDB" id="A0A2G3A8S5"/>
<feature type="compositionally biased region" description="Polar residues" evidence="1">
    <location>
        <begin position="294"/>
        <end position="305"/>
    </location>
</feature>
<evidence type="ECO:0000256" key="1">
    <source>
        <dbReference type="SAM" id="MobiDB-lite"/>
    </source>
</evidence>
<feature type="compositionally biased region" description="Polar residues" evidence="1">
    <location>
        <begin position="118"/>
        <end position="150"/>
    </location>
</feature>
<feature type="compositionally biased region" description="Polar residues" evidence="1">
    <location>
        <begin position="269"/>
        <end position="278"/>
    </location>
</feature>
<feature type="compositionally biased region" description="Basic and acidic residues" evidence="1">
    <location>
        <begin position="320"/>
        <end position="330"/>
    </location>
</feature>
<feature type="compositionally biased region" description="Polar residues" evidence="1">
    <location>
        <begin position="237"/>
        <end position="254"/>
    </location>
</feature>
<feature type="region of interest" description="Disordered" evidence="1">
    <location>
        <begin position="462"/>
        <end position="487"/>
    </location>
</feature>
<sequence>MATRRSSFRFRLPWSQDDEPASQPSTRPNTITAPLPATPSAAGSKPAAPTTNMTNLSTGETPTSNQPPDPTRNTTPGIQTSPTQAGTKKNYQQPGTSTSSPRPIEPSATSTSATTATGETQSPLQPSNMNPTSTKSPAWSTSQTTTSNPATPKIAQRPPFRPAGAAPSPKNRASRNETQSSSPLQATNKSRISSPPASPSDTATKSRLSQSPSSSRSTPQSPAATSTSSPPRKLSPVLSTKASQEPSSKSTQARSPILDKKEPPEEMELQTQKVTMSDVSEAKVNFTDKAMQPSEVSKSHSSSIPGESKMLKESTSNIQETKEVVHETRGKNYGAGEKNRQVQSTQVDTVKQEEATKDPRLVNPVSNGRQTTATASQMRNKTIFTGSSQKTAVSSEPHIPLHKEIKDNISNVINRVAVGDGKQETGKTPVNMITLAGDNRGASMQLGPDSSTKGERVHIHRGYKSNPDESADVTTDGEGKRSKDAKATEDQTIAAYVNCNVQGSNNSISCNSSITERNPGVHMSIPRVPSESIHSGVKTGPFEAHKAEFSVTPARTIRRRCLRGLFLESSDSDPEKPRRHGCRVGCNDKKKLTR</sequence>
<dbReference type="PANTHER" id="PTHR33472:SF24">
    <property type="entry name" value="VEGETATIVE CELL WALL PROTEIN GP1-LIKE"/>
    <property type="match status" value="1"/>
</dbReference>
<feature type="compositionally biased region" description="Polar residues" evidence="1">
    <location>
        <begin position="22"/>
        <end position="32"/>
    </location>
</feature>
<dbReference type="STRING" id="4072.A0A2G3A8S5"/>
<feature type="compositionally biased region" description="Polar residues" evidence="1">
    <location>
        <begin position="364"/>
        <end position="394"/>
    </location>
</feature>
<gene>
    <name evidence="2" type="ORF">T459_05762</name>
</gene>
<reference evidence="2 3" key="1">
    <citation type="journal article" date="2014" name="Nat. Genet.">
        <title>Genome sequence of the hot pepper provides insights into the evolution of pungency in Capsicum species.</title>
        <authorList>
            <person name="Kim S."/>
            <person name="Park M."/>
            <person name="Yeom S.I."/>
            <person name="Kim Y.M."/>
            <person name="Lee J.M."/>
            <person name="Lee H.A."/>
            <person name="Seo E."/>
            <person name="Choi J."/>
            <person name="Cheong K."/>
            <person name="Kim K.T."/>
            <person name="Jung K."/>
            <person name="Lee G.W."/>
            <person name="Oh S.K."/>
            <person name="Bae C."/>
            <person name="Kim S.B."/>
            <person name="Lee H.Y."/>
            <person name="Kim S.Y."/>
            <person name="Kim M.S."/>
            <person name="Kang B.C."/>
            <person name="Jo Y.D."/>
            <person name="Yang H.B."/>
            <person name="Jeong H.J."/>
            <person name="Kang W.H."/>
            <person name="Kwon J.K."/>
            <person name="Shin C."/>
            <person name="Lim J.Y."/>
            <person name="Park J.H."/>
            <person name="Huh J.H."/>
            <person name="Kim J.S."/>
            <person name="Kim B.D."/>
            <person name="Cohen O."/>
            <person name="Paran I."/>
            <person name="Suh M.C."/>
            <person name="Lee S.B."/>
            <person name="Kim Y.K."/>
            <person name="Shin Y."/>
            <person name="Noh S.J."/>
            <person name="Park J."/>
            <person name="Seo Y.S."/>
            <person name="Kwon S.Y."/>
            <person name="Kim H.A."/>
            <person name="Park J.M."/>
            <person name="Kim H.J."/>
            <person name="Choi S.B."/>
            <person name="Bosland P.W."/>
            <person name="Reeves G."/>
            <person name="Jo S.H."/>
            <person name="Lee B.W."/>
            <person name="Cho H.T."/>
            <person name="Choi H.S."/>
            <person name="Lee M.S."/>
            <person name="Yu Y."/>
            <person name="Do Choi Y."/>
            <person name="Park B.S."/>
            <person name="van Deynze A."/>
            <person name="Ashrafi H."/>
            <person name="Hill T."/>
            <person name="Kim W.T."/>
            <person name="Pai H.S."/>
            <person name="Ahn H.K."/>
            <person name="Yeam I."/>
            <person name="Giovannoni J.J."/>
            <person name="Rose J.K."/>
            <person name="Sorensen I."/>
            <person name="Lee S.J."/>
            <person name="Kim R.W."/>
            <person name="Choi I.Y."/>
            <person name="Choi B.S."/>
            <person name="Lim J.S."/>
            <person name="Lee Y.H."/>
            <person name="Choi D."/>
        </authorList>
    </citation>
    <scope>NUCLEOTIDE SEQUENCE [LARGE SCALE GENOMIC DNA]</scope>
    <source>
        <strain evidence="3">cv. CM334</strain>
    </source>
</reference>